<evidence type="ECO:0000313" key="1">
    <source>
        <dbReference type="EMBL" id="BBD93615.1"/>
    </source>
</evidence>
<reference evidence="1 2" key="1">
    <citation type="submission" date="2018-05" db="EMBL/GenBank/DDBJ databases">
        <title>Complete genome sequencing of three human clinical isolates of Staphylococcus caprae reveals virulence factors similar to those of S. epidermidis and S. capitis.</title>
        <authorList>
            <person name="Watanabe S."/>
            <person name="Cui L."/>
        </authorList>
    </citation>
    <scope>NUCLEOTIDE SEQUENCE [LARGE SCALE GENOMIC DNA]</scope>
    <source>
        <strain evidence="1 2">JMUB590</strain>
    </source>
</reference>
<dbReference type="EMBL" id="AP018586">
    <property type="protein sequence ID" value="BBD93615.1"/>
    <property type="molecule type" value="Genomic_DNA"/>
</dbReference>
<name>A0ABN5W6C0_9STAP</name>
<proteinExistence type="predicted"/>
<protein>
    <submittedName>
        <fullName evidence="1">Hypothethical protein</fullName>
    </submittedName>
</protein>
<gene>
    <name evidence="1" type="ORF">JMUB590_2578</name>
</gene>
<dbReference type="Proteomes" id="UP000274772">
    <property type="component" value="Chromosome"/>
</dbReference>
<accession>A0ABN5W6C0</accession>
<organism evidence="1 2">
    <name type="scientific">Staphylococcus caprae</name>
    <dbReference type="NCBI Taxonomy" id="29380"/>
    <lineage>
        <taxon>Bacteria</taxon>
        <taxon>Bacillati</taxon>
        <taxon>Bacillota</taxon>
        <taxon>Bacilli</taxon>
        <taxon>Bacillales</taxon>
        <taxon>Staphylococcaceae</taxon>
        <taxon>Staphylococcus</taxon>
    </lineage>
</organism>
<sequence>MIVPVFLLLSAVRNILILFITKKEEVELTSYLSTSSYLISKLI</sequence>
<keyword evidence="2" id="KW-1185">Reference proteome</keyword>
<evidence type="ECO:0000313" key="2">
    <source>
        <dbReference type="Proteomes" id="UP000274772"/>
    </source>
</evidence>